<reference evidence="6" key="2">
    <citation type="submission" date="2017-06" db="EMBL/GenBank/DDBJ databases">
        <title>Whole genome sequence of Laribacter hongkongensis LHGZ1.</title>
        <authorList>
            <person name="Chen D."/>
            <person name="Wu H."/>
            <person name="Chen J."/>
        </authorList>
    </citation>
    <scope>NUCLEOTIDE SEQUENCE [LARGE SCALE GENOMIC DNA]</scope>
    <source>
        <strain evidence="6">LHGZ1</strain>
    </source>
</reference>
<gene>
    <name evidence="5" type="ORF">LH440_03820</name>
    <name evidence="4" type="ORF">LHGZ1_3453</name>
</gene>
<reference evidence="5 7" key="4">
    <citation type="submission" date="2021-10" db="EMBL/GenBank/DDBJ databases">
        <title>Whole-genome sequencing analysis of Laribacter hongkongensis: virulence gene profiles, carbohydrate-active enzyme prediction, and antimicrobial resistance characterization.</title>
        <authorList>
            <person name="Yuan P."/>
            <person name="Zhan Y."/>
            <person name="Chen D."/>
        </authorList>
    </citation>
    <scope>NUCLEOTIDE SEQUENCE [LARGE SCALE GENOMIC DNA]</scope>
    <source>
        <strain evidence="5 7">W67</strain>
    </source>
</reference>
<sequence>MKGRWLAWLALWPALVLASVSAVDDTGQTVTLAQPARRIVSLAPHATESLYAIGAGTLLVGTTDFSDWPAEARRLPRVGGYAGVSVEKVLALRPDLVVGWASGNAPREIARLRALGVPVFLSEPSSLEQVASTFERLGALTARQDAGQREAAGFRQAVASARQAHAGQPVLDVFVQVSEVPLLTVNGRQFLSALLEVCGGRNLFAGLPQLVPQVSPEAVLAARPQVMLVPGPVSRLERWRRWPQIPAVATGQLHGLPQDWVSRPGPRLVRGMDAVCQALDQARGSRPGAPS</sequence>
<reference evidence="4" key="3">
    <citation type="submission" date="2017-06" db="EMBL/GenBank/DDBJ databases">
        <authorList>
            <person name="Kim H.J."/>
            <person name="Triplett B.A."/>
        </authorList>
    </citation>
    <scope>NUCLEOTIDE SEQUENCE</scope>
    <source>
        <strain evidence="4">HLGZ1</strain>
    </source>
</reference>
<feature type="domain" description="Fe/B12 periplasmic-binding" evidence="3">
    <location>
        <begin position="38"/>
        <end position="283"/>
    </location>
</feature>
<dbReference type="GO" id="GO:0071281">
    <property type="term" value="P:cellular response to iron ion"/>
    <property type="evidence" value="ECO:0007669"/>
    <property type="project" value="TreeGrafter"/>
</dbReference>
<dbReference type="NCBIfam" id="NF038402">
    <property type="entry name" value="TroA_like"/>
    <property type="match status" value="1"/>
</dbReference>
<feature type="signal peptide" evidence="2">
    <location>
        <begin position="1"/>
        <end position="18"/>
    </location>
</feature>
<evidence type="ECO:0000259" key="3">
    <source>
        <dbReference type="PROSITE" id="PS50983"/>
    </source>
</evidence>
<evidence type="ECO:0000256" key="2">
    <source>
        <dbReference type="SAM" id="SignalP"/>
    </source>
</evidence>
<dbReference type="EMBL" id="CP022115">
    <property type="protein sequence ID" value="ASJ26284.1"/>
    <property type="molecule type" value="Genomic_DNA"/>
</dbReference>
<protein>
    <submittedName>
        <fullName evidence="4">Cobalamin-binding protein</fullName>
    </submittedName>
</protein>
<dbReference type="InterPro" id="IPR050902">
    <property type="entry name" value="ABC_Transporter_SBP"/>
</dbReference>
<proteinExistence type="predicted"/>
<dbReference type="RefSeq" id="WP_088861815.1">
    <property type="nucleotide sequence ID" value="NZ_CP022115.1"/>
</dbReference>
<evidence type="ECO:0000256" key="1">
    <source>
        <dbReference type="ARBA" id="ARBA00022729"/>
    </source>
</evidence>
<reference evidence="4" key="1">
    <citation type="journal article" date="2017" name="J. Antimicrob. Chemother.">
        <title>Emergence and genomic analysis of MDR Laribacter hongkongensis strain HLGZ1 from Guangzhou, China.</title>
        <authorList>
            <person name="Wu H.K."/>
            <person name="Chen J.H."/>
            <person name="Yang L."/>
            <person name="Li A.R."/>
            <person name="Su D.H."/>
            <person name="Lin Y.P."/>
            <person name="Chen D.Q."/>
        </authorList>
    </citation>
    <scope>NUCLEOTIDE SEQUENCE</scope>
    <source>
        <strain evidence="4">HLGZ1</strain>
    </source>
</reference>
<dbReference type="InterPro" id="IPR002491">
    <property type="entry name" value="ABC_transptr_periplasmic_BD"/>
</dbReference>
<evidence type="ECO:0000313" key="5">
    <source>
        <dbReference type="EMBL" id="MCG9025038.1"/>
    </source>
</evidence>
<dbReference type="Gene3D" id="3.40.50.1980">
    <property type="entry name" value="Nitrogenase molybdenum iron protein domain"/>
    <property type="match status" value="2"/>
</dbReference>
<organism evidence="4 6">
    <name type="scientific">Laribacter hongkongensis</name>
    <dbReference type="NCBI Taxonomy" id="168471"/>
    <lineage>
        <taxon>Bacteria</taxon>
        <taxon>Pseudomonadati</taxon>
        <taxon>Pseudomonadota</taxon>
        <taxon>Betaproteobacteria</taxon>
        <taxon>Neisseriales</taxon>
        <taxon>Aquaspirillaceae</taxon>
        <taxon>Laribacter</taxon>
    </lineage>
</organism>
<evidence type="ECO:0000313" key="7">
    <source>
        <dbReference type="Proteomes" id="UP001200247"/>
    </source>
</evidence>
<dbReference type="InterPro" id="IPR054828">
    <property type="entry name" value="Vit_B12_bind_prot"/>
</dbReference>
<dbReference type="PANTHER" id="PTHR30535">
    <property type="entry name" value="VITAMIN B12-BINDING PROTEIN"/>
    <property type="match status" value="1"/>
</dbReference>
<keyword evidence="1 2" id="KW-0732">Signal</keyword>
<dbReference type="Proteomes" id="UP000197424">
    <property type="component" value="Chromosome"/>
</dbReference>
<dbReference type="SUPFAM" id="SSF53807">
    <property type="entry name" value="Helical backbone' metal receptor"/>
    <property type="match status" value="1"/>
</dbReference>
<dbReference type="PROSITE" id="PS50983">
    <property type="entry name" value="FE_B12_PBP"/>
    <property type="match status" value="1"/>
</dbReference>
<dbReference type="CDD" id="cd01144">
    <property type="entry name" value="BtuF"/>
    <property type="match status" value="1"/>
</dbReference>
<evidence type="ECO:0000313" key="4">
    <source>
        <dbReference type="EMBL" id="ASJ26284.1"/>
    </source>
</evidence>
<feature type="chain" id="PRO_5044379212" evidence="2">
    <location>
        <begin position="19"/>
        <end position="291"/>
    </location>
</feature>
<name>A0A248LPD6_9NEIS</name>
<dbReference type="PANTHER" id="PTHR30535:SF34">
    <property type="entry name" value="MOLYBDATE-BINDING PROTEIN MOLA"/>
    <property type="match status" value="1"/>
</dbReference>
<dbReference type="EMBL" id="JAJAXM010000004">
    <property type="protein sequence ID" value="MCG9025038.1"/>
    <property type="molecule type" value="Genomic_DNA"/>
</dbReference>
<evidence type="ECO:0000313" key="6">
    <source>
        <dbReference type="Proteomes" id="UP000197424"/>
    </source>
</evidence>
<dbReference type="OrthoDB" id="6495095at2"/>
<dbReference type="Proteomes" id="UP001200247">
    <property type="component" value="Unassembled WGS sequence"/>
</dbReference>
<dbReference type="Pfam" id="PF01497">
    <property type="entry name" value="Peripla_BP_2"/>
    <property type="match status" value="1"/>
</dbReference>
<dbReference type="AlphaFoldDB" id="A0A248LPD6"/>
<accession>A0A248LPD6</accession>